<proteinExistence type="predicted"/>
<protein>
    <submittedName>
        <fullName evidence="1">Uncharacterized protein</fullName>
    </submittedName>
</protein>
<gene>
    <name evidence="1" type="ORF">FLO80_16635</name>
</gene>
<evidence type="ECO:0000313" key="2">
    <source>
        <dbReference type="Proteomes" id="UP000325291"/>
    </source>
</evidence>
<dbReference type="EMBL" id="VINQ01000015">
    <property type="protein sequence ID" value="KAA0912238.1"/>
    <property type="molecule type" value="Genomic_DNA"/>
</dbReference>
<dbReference type="Proteomes" id="UP000325291">
    <property type="component" value="Unassembled WGS sequence"/>
</dbReference>
<accession>A0A5A9Z540</accession>
<keyword evidence="2" id="KW-1185">Reference proteome</keyword>
<organism evidence="1 2">
    <name type="scientific">Aquicoccus porphyridii</name>
    <dbReference type="NCBI Taxonomy" id="1852029"/>
    <lineage>
        <taxon>Bacteria</taxon>
        <taxon>Pseudomonadati</taxon>
        <taxon>Pseudomonadota</taxon>
        <taxon>Alphaproteobacteria</taxon>
        <taxon>Rhodobacterales</taxon>
        <taxon>Paracoccaceae</taxon>
        <taxon>Aquicoccus</taxon>
    </lineage>
</organism>
<sequence>MQSGRLSRKAPLAWHVLPLAAQPKHRARGVASHDAGCSTGWVGFVKIHIWGLTNPHMGMPYVIMSDLGQRTADFCKRHFGGLKPACAAAGLKYSTLHSQITNGREIPFSSIERLCHAAGVSLEAFRSNRAEIGVIAPAPSATLHRRAAAAYSQALRDVQNEMLRMGGDIMVDDVLNWLHRNDGRLEDFDAIRERVDLFYPVQSDDNLMRPAKVGHQSLAAQYFRIEHTQDYAHRIGQLSRRIIDATLASHIEVQRRQQYQIADIDFSATVDGIEIKEKYRRVMAPVEAPDGQKLTLVFAKLI</sequence>
<comment type="caution">
    <text evidence="1">The sequence shown here is derived from an EMBL/GenBank/DDBJ whole genome shotgun (WGS) entry which is preliminary data.</text>
</comment>
<evidence type="ECO:0000313" key="1">
    <source>
        <dbReference type="EMBL" id="KAA0912238.1"/>
    </source>
</evidence>
<reference evidence="1 2" key="1">
    <citation type="submission" date="2019-07" db="EMBL/GenBank/DDBJ databases">
        <title>Aquicoccus porphyridii gen. nov., sp. nov., isolated from a small marine red alga, Porphyridium marinum.</title>
        <authorList>
            <person name="Liu L."/>
        </authorList>
    </citation>
    <scope>NUCLEOTIDE SEQUENCE [LARGE SCALE GENOMIC DNA]</scope>
    <source>
        <strain evidence="1 2">L1 8-17</strain>
    </source>
</reference>
<dbReference type="AlphaFoldDB" id="A0A5A9Z540"/>
<name>A0A5A9Z540_9RHOB</name>